<evidence type="ECO:0000256" key="7">
    <source>
        <dbReference type="ARBA" id="ARBA00023069"/>
    </source>
</evidence>
<dbReference type="SUPFAM" id="SSF48371">
    <property type="entry name" value="ARM repeat"/>
    <property type="match status" value="1"/>
</dbReference>
<organism evidence="15 16">
    <name type="scientific">Orchesella dallaii</name>
    <dbReference type="NCBI Taxonomy" id="48710"/>
    <lineage>
        <taxon>Eukaryota</taxon>
        <taxon>Metazoa</taxon>
        <taxon>Ecdysozoa</taxon>
        <taxon>Arthropoda</taxon>
        <taxon>Hexapoda</taxon>
        <taxon>Collembola</taxon>
        <taxon>Entomobryomorpha</taxon>
        <taxon>Entomobryoidea</taxon>
        <taxon>Orchesellidae</taxon>
        <taxon>Orchesellinae</taxon>
        <taxon>Orchesella</taxon>
    </lineage>
</organism>
<feature type="domain" description="IF140/IFT172/WDR19 TPR" evidence="14">
    <location>
        <begin position="891"/>
        <end position="1102"/>
    </location>
</feature>
<evidence type="ECO:0000259" key="12">
    <source>
        <dbReference type="Pfam" id="PF23387"/>
    </source>
</evidence>
<evidence type="ECO:0000259" key="10">
    <source>
        <dbReference type="Pfam" id="PF15911"/>
    </source>
</evidence>
<dbReference type="Pfam" id="PF15911">
    <property type="entry name" value="Beta-prop_WDR19_2nd"/>
    <property type="match status" value="1"/>
</dbReference>
<dbReference type="Pfam" id="PF23389">
    <property type="entry name" value="Beta-prop_WDR19_1st"/>
    <property type="match status" value="1"/>
</dbReference>
<feature type="domain" description="IFT80/172/WDR35 TPR" evidence="12">
    <location>
        <begin position="708"/>
        <end position="797"/>
    </location>
</feature>
<dbReference type="InterPro" id="IPR056170">
    <property type="entry name" value="Znf_IFT121-like"/>
</dbReference>
<dbReference type="Pfam" id="PF23387">
    <property type="entry name" value="TPR_IFT80_172"/>
    <property type="match status" value="1"/>
</dbReference>
<evidence type="ECO:0000256" key="2">
    <source>
        <dbReference type="ARBA" id="ARBA00022490"/>
    </source>
</evidence>
<dbReference type="SMART" id="SM00320">
    <property type="entry name" value="WD40"/>
    <property type="match status" value="4"/>
</dbReference>
<dbReference type="InterPro" id="IPR039468">
    <property type="entry name" value="WDR19_WD40_rpt"/>
</dbReference>
<dbReference type="InterPro" id="IPR056157">
    <property type="entry name" value="TPR_IFT80_172_dom"/>
</dbReference>
<dbReference type="Gene3D" id="2.130.10.10">
    <property type="entry name" value="YVTN repeat-like/Quinoprotein amine dehydrogenase"/>
    <property type="match status" value="1"/>
</dbReference>
<proteinExistence type="predicted"/>
<dbReference type="InterPro" id="IPR001680">
    <property type="entry name" value="WD40_rpt"/>
</dbReference>
<dbReference type="InterPro" id="IPR057855">
    <property type="entry name" value="Beta-prop_WDR19_1st"/>
</dbReference>
<feature type="domain" description="WDR19 WD40 repeat" evidence="10">
    <location>
        <begin position="375"/>
        <end position="653"/>
    </location>
</feature>
<evidence type="ECO:0008006" key="17">
    <source>
        <dbReference type="Google" id="ProtNLM"/>
    </source>
</evidence>
<dbReference type="PANTHER" id="PTHR14920">
    <property type="entry name" value="OSMOTIC AVOIDANCE ABNORMAL PROTEIN 1/WD REPEAT MEMBRANE PROTEIN"/>
    <property type="match status" value="1"/>
</dbReference>
<keyword evidence="2" id="KW-0963">Cytoplasm</keyword>
<evidence type="ECO:0000259" key="11">
    <source>
        <dbReference type="Pfam" id="PF23145"/>
    </source>
</evidence>
<keyword evidence="3" id="KW-0853">WD repeat</keyword>
<keyword evidence="8" id="KW-0206">Cytoskeleton</keyword>
<dbReference type="SUPFAM" id="SSF82171">
    <property type="entry name" value="DPP6 N-terminal domain-like"/>
    <property type="match status" value="1"/>
</dbReference>
<dbReference type="Gene3D" id="1.25.40.470">
    <property type="match status" value="2"/>
</dbReference>
<feature type="domain" description="IFT121-like zinc finger" evidence="11">
    <location>
        <begin position="1334"/>
        <end position="1379"/>
    </location>
</feature>
<evidence type="ECO:0000256" key="6">
    <source>
        <dbReference type="ARBA" id="ARBA00022803"/>
    </source>
</evidence>
<evidence type="ECO:0000256" key="1">
    <source>
        <dbReference type="ARBA" id="ARBA00004120"/>
    </source>
</evidence>
<gene>
    <name evidence="15" type="ORF">ODALV1_LOCUS2883</name>
</gene>
<keyword evidence="16" id="KW-1185">Reference proteome</keyword>
<evidence type="ECO:0000313" key="15">
    <source>
        <dbReference type="EMBL" id="CAL8074427.1"/>
    </source>
</evidence>
<keyword evidence="4" id="KW-0677">Repeat</keyword>
<evidence type="ECO:0000256" key="4">
    <source>
        <dbReference type="ARBA" id="ARBA00022737"/>
    </source>
</evidence>
<evidence type="ECO:0000259" key="13">
    <source>
        <dbReference type="Pfam" id="PF23389"/>
    </source>
</evidence>
<dbReference type="EMBL" id="CAXLJM020000007">
    <property type="protein sequence ID" value="CAL8074427.1"/>
    <property type="molecule type" value="Genomic_DNA"/>
</dbReference>
<comment type="caution">
    <text evidence="15">The sequence shown here is derived from an EMBL/GenBank/DDBJ whole genome shotgun (WGS) entry which is preliminary data.</text>
</comment>
<protein>
    <recommendedName>
        <fullName evidence="17">WD repeat-containing protein 19</fullName>
    </recommendedName>
</protein>
<evidence type="ECO:0000313" key="16">
    <source>
        <dbReference type="Proteomes" id="UP001642540"/>
    </source>
</evidence>
<evidence type="ECO:0000256" key="5">
    <source>
        <dbReference type="ARBA" id="ARBA00022794"/>
    </source>
</evidence>
<evidence type="ECO:0000256" key="3">
    <source>
        <dbReference type="ARBA" id="ARBA00022574"/>
    </source>
</evidence>
<dbReference type="InterPro" id="IPR040379">
    <property type="entry name" value="WDR19/dyf-2"/>
</dbReference>
<keyword evidence="9" id="KW-0966">Cell projection</keyword>
<dbReference type="InterPro" id="IPR016024">
    <property type="entry name" value="ARM-type_fold"/>
</dbReference>
<dbReference type="Pfam" id="PF23145">
    <property type="entry name" value="Zf_2nd_IFT121"/>
    <property type="match status" value="1"/>
</dbReference>
<dbReference type="Pfam" id="PF24762">
    <property type="entry name" value="TPR_IF140-IFT172"/>
    <property type="match status" value="1"/>
</dbReference>
<name>A0ABP1PRC3_9HEXA</name>
<dbReference type="InterPro" id="IPR056168">
    <property type="entry name" value="TPR_IF140/IFT172/WDR19"/>
</dbReference>
<dbReference type="InterPro" id="IPR015943">
    <property type="entry name" value="WD40/YVTN_repeat-like_dom_sf"/>
</dbReference>
<reference evidence="15 16" key="1">
    <citation type="submission" date="2024-08" db="EMBL/GenBank/DDBJ databases">
        <authorList>
            <person name="Cucini C."/>
            <person name="Frati F."/>
        </authorList>
    </citation>
    <scope>NUCLEOTIDE SEQUENCE [LARGE SCALE GENOMIC DNA]</scope>
</reference>
<comment type="subcellular location">
    <subcellularLocation>
        <location evidence="1">Cytoplasm</location>
        <location evidence="1">Cytoskeleton</location>
        <location evidence="1">Cilium basal body</location>
    </subcellularLocation>
</comment>
<keyword evidence="5" id="KW-0970">Cilium biogenesis/degradation</keyword>
<dbReference type="PANTHER" id="PTHR14920:SF0">
    <property type="entry name" value="WD REPEAT DOMAIN 19"/>
    <property type="match status" value="1"/>
</dbReference>
<accession>A0ABP1PRC3</accession>
<dbReference type="SUPFAM" id="SSF69322">
    <property type="entry name" value="Tricorn protease domain 2"/>
    <property type="match status" value="1"/>
</dbReference>
<keyword evidence="6" id="KW-0802">TPR repeat</keyword>
<sequence length="1401" mass="157357">MSTGSACKRIFTVRNERGTSTAVHCAWQKCPGGLLASSVEGSPAVRIHERQGKLIEKLAVPASCVGLSWDEDGDILAIIVDEPGVLLLWEVHSSRVQEVDTGMKDIGSCVAWSKTGKILCFASQKGNILIYNHRNLRRIPIIGKHSKRIVCVQWSNDNLLALGTIDNFLSVNTMDGDTIKNFQLRGKPSDLQFGQIKEDRNASTVDNTVSAIVGEKTLYLLKFDDGQGALTPMELGFQARYGNLCAHHWHGDGYILVTFSAGFIVLLSSHYKEIGTELVLCELKADPLRHSCLNTKLSRLSVCFGDSMIQIHDAVDPKSIVNTTDISDDDGRVRPAVRCSWTIDGQLLAVINTSGDIGVYLTSVPMLGSYNWNQVAAMSSLTDVVLYGFNEGQLVQEFTYNLEFEPNLIVLGPYYLAACLNNKAWFYPCQEFHTPPSNQAVATKEFNSNIQELVINADYCAARCGEKAYLVQIEGDGMDMRGMKTFPEQSARTFKITCLCMTKDVLLYGGENGVVRIFHMDSWCEIIQLQSPAGVTLKSIHPNFNGIYFIMIDKHCQGFFYNIDDDMMKPVPNFPSRVDGVLWDTEYGSRHIFLAYNLSSTKIQVYVTWRQVLLGEPLHQVGTFQWFQTSEHRPLCFRKGVIASLTSSGRVIRTQCVYLDKPETTDGNELPDGKLSKLTRLLVMKKFVDAYDYCLVSKDEEMYLALGRACLESMELDIAMKAYVAVKDIGMVYSIRRAMKNKDYNQCCGNVAVILGEFDLAEQKYLEAGLRIPALQMRRDLQEWDKALEMAQKFAPHLVADVSREYALFHEHNGDYAVALTLFEEAFNKFGDSKRAPPRPMTSGGRAISSQLTDGRVLKQIEEGIARNSIRCGHIQKGFQMAMDSNLAQHKKECAAILETSKSYAEAGALYEDCNLWENAASCYIRMKNWSRVADLLQYVQSPKIFVQFGKAKEAEGKLREAAVSYEKANDVMNSIRLYLSADYPDDAIRVARVSGSLSGAMLVSRYFEEHGDMETALRFLIISRCYEDALLVAFKHGKAETYVQCIQDEFSTIPREFLDGIRQVAAYFEEKKDNFKAGKYYQVCGDYKKSFALLMKSAQNRVTVDDNELMEVVIQTVIKSENDSYSRTLVEFLLGEKDGVPKDPKFLLSYYISANKLVEASKTALIVAMEDQKGGNYRDAHATLVRTCKELRSHSMKIPKDIMDALRILHYYLLVRKHVNIQNHKQAARLLVVLVDNISKFPTHAVQLLTTAAVECQKAGLKQSSMQCCFTLMKPDYRKQIADKFKSKIETMVRKSGKAKLEDAPDDMSPCPFCQAMVPDYTLVCTECKSEIPFCIASGRHIFSGDFTTCPRCEFPAVRSEILKLLENEPLCPLCNESLVLTDVNLINDLHPYLFLTKTG</sequence>
<evidence type="ECO:0000256" key="9">
    <source>
        <dbReference type="ARBA" id="ARBA00023273"/>
    </source>
</evidence>
<keyword evidence="7" id="KW-0969">Cilium</keyword>
<evidence type="ECO:0000259" key="14">
    <source>
        <dbReference type="Pfam" id="PF24762"/>
    </source>
</evidence>
<feature type="domain" description="WDR19 first beta-propeller" evidence="13">
    <location>
        <begin position="23"/>
        <end position="355"/>
    </location>
</feature>
<evidence type="ECO:0000256" key="8">
    <source>
        <dbReference type="ARBA" id="ARBA00023212"/>
    </source>
</evidence>
<dbReference type="Proteomes" id="UP001642540">
    <property type="component" value="Unassembled WGS sequence"/>
</dbReference>